<dbReference type="Proteomes" id="UP001140949">
    <property type="component" value="Unassembled WGS sequence"/>
</dbReference>
<organism evidence="2 3">
    <name type="scientific">Iris pallida</name>
    <name type="common">Sweet iris</name>
    <dbReference type="NCBI Taxonomy" id="29817"/>
    <lineage>
        <taxon>Eukaryota</taxon>
        <taxon>Viridiplantae</taxon>
        <taxon>Streptophyta</taxon>
        <taxon>Embryophyta</taxon>
        <taxon>Tracheophyta</taxon>
        <taxon>Spermatophyta</taxon>
        <taxon>Magnoliopsida</taxon>
        <taxon>Liliopsida</taxon>
        <taxon>Asparagales</taxon>
        <taxon>Iridaceae</taxon>
        <taxon>Iridoideae</taxon>
        <taxon>Irideae</taxon>
        <taxon>Iris</taxon>
    </lineage>
</organism>
<reference evidence="2" key="2">
    <citation type="submission" date="2023-04" db="EMBL/GenBank/DDBJ databases">
        <authorList>
            <person name="Bruccoleri R.E."/>
            <person name="Oakeley E.J."/>
            <person name="Faust A.-M."/>
            <person name="Dessus-Babus S."/>
            <person name="Altorfer M."/>
            <person name="Burckhardt D."/>
            <person name="Oertli M."/>
            <person name="Naumann U."/>
            <person name="Petersen F."/>
            <person name="Wong J."/>
        </authorList>
    </citation>
    <scope>NUCLEOTIDE SEQUENCE</scope>
    <source>
        <strain evidence="2">GSM-AAB239-AS_SAM_17_03QT</strain>
        <tissue evidence="2">Leaf</tissue>
    </source>
</reference>
<evidence type="ECO:0000313" key="3">
    <source>
        <dbReference type="Proteomes" id="UP001140949"/>
    </source>
</evidence>
<proteinExistence type="predicted"/>
<dbReference type="AlphaFoldDB" id="A0AAX6IBB6"/>
<name>A0AAX6IBB6_IRIPA</name>
<reference evidence="2" key="1">
    <citation type="journal article" date="2023" name="GigaByte">
        <title>Genome assembly of the bearded iris, Iris pallida Lam.</title>
        <authorList>
            <person name="Bruccoleri R.E."/>
            <person name="Oakeley E.J."/>
            <person name="Faust A.M.E."/>
            <person name="Altorfer M."/>
            <person name="Dessus-Babus S."/>
            <person name="Burckhardt D."/>
            <person name="Oertli M."/>
            <person name="Naumann U."/>
            <person name="Petersen F."/>
            <person name="Wong J."/>
        </authorList>
    </citation>
    <scope>NUCLEOTIDE SEQUENCE</scope>
    <source>
        <strain evidence="2">GSM-AAB239-AS_SAM_17_03QT</strain>
    </source>
</reference>
<keyword evidence="3" id="KW-1185">Reference proteome</keyword>
<feature type="compositionally biased region" description="Polar residues" evidence="1">
    <location>
        <begin position="100"/>
        <end position="111"/>
    </location>
</feature>
<comment type="caution">
    <text evidence="2">The sequence shown here is derived from an EMBL/GenBank/DDBJ whole genome shotgun (WGS) entry which is preliminary data.</text>
</comment>
<dbReference type="EMBL" id="JANAVB010002796">
    <property type="protein sequence ID" value="KAJ6850536.1"/>
    <property type="molecule type" value="Genomic_DNA"/>
</dbReference>
<gene>
    <name evidence="2" type="ORF">M6B38_263355</name>
</gene>
<feature type="region of interest" description="Disordered" evidence="1">
    <location>
        <begin position="80"/>
        <end position="111"/>
    </location>
</feature>
<evidence type="ECO:0000313" key="2">
    <source>
        <dbReference type="EMBL" id="KAJ6850536.1"/>
    </source>
</evidence>
<accession>A0AAX6IBB6</accession>
<protein>
    <submittedName>
        <fullName evidence="2">Uncharacterized protein</fullName>
    </submittedName>
</protein>
<sequence length="111" mass="12845">MTAKLLTMARLRRRWSDLLSPVNFLGEVEPSLRRWMLIYGSSWLLTVASQCKDMWICDGACRRDEWHDEEIQWVRTSDDGRRTLTSRRSPRQSPARVAGTLTNSGESVTCQ</sequence>
<evidence type="ECO:0000256" key="1">
    <source>
        <dbReference type="SAM" id="MobiDB-lite"/>
    </source>
</evidence>